<evidence type="ECO:0000313" key="2">
    <source>
        <dbReference type="Proteomes" id="UP000255469"/>
    </source>
</evidence>
<gene>
    <name evidence="1" type="primary">tabA</name>
    <name evidence="1" type="ORF">NCTC13067_00929</name>
</gene>
<reference evidence="1 2" key="1">
    <citation type="submission" date="2018-06" db="EMBL/GenBank/DDBJ databases">
        <authorList>
            <consortium name="Pathogen Informatics"/>
            <person name="Doyle S."/>
        </authorList>
    </citation>
    <scope>NUCLEOTIDE SEQUENCE [LARGE SCALE GENOMIC DNA]</scope>
    <source>
        <strain evidence="1 2">NCTC13067</strain>
    </source>
</reference>
<dbReference type="PANTHER" id="PTHR34986:SF1">
    <property type="entry name" value="PROTEIN YIAL"/>
    <property type="match status" value="1"/>
</dbReference>
<organism evidence="1 2">
    <name type="scientific">Prevotella denticola</name>
    <dbReference type="NCBI Taxonomy" id="28129"/>
    <lineage>
        <taxon>Bacteria</taxon>
        <taxon>Pseudomonadati</taxon>
        <taxon>Bacteroidota</taxon>
        <taxon>Bacteroidia</taxon>
        <taxon>Bacteroidales</taxon>
        <taxon>Prevotellaceae</taxon>
        <taxon>Prevotella</taxon>
    </lineage>
</organism>
<evidence type="ECO:0000313" key="1">
    <source>
        <dbReference type="EMBL" id="SUB87264.1"/>
    </source>
</evidence>
<dbReference type="Proteomes" id="UP000255469">
    <property type="component" value="Unassembled WGS sequence"/>
</dbReference>
<dbReference type="NCBIfam" id="TIGR00022">
    <property type="entry name" value="YhcH/YjgK/YiaL family protein"/>
    <property type="match status" value="1"/>
</dbReference>
<dbReference type="InterPro" id="IPR004375">
    <property type="entry name" value="NanQ/TabA/YiaL"/>
</dbReference>
<accession>A0A379E4N2</accession>
<dbReference type="GO" id="GO:0005829">
    <property type="term" value="C:cytosol"/>
    <property type="evidence" value="ECO:0007669"/>
    <property type="project" value="TreeGrafter"/>
</dbReference>
<protein>
    <submittedName>
        <fullName evidence="1">Toxin-antitoxin biofilm protein TabA</fullName>
    </submittedName>
</protein>
<name>A0A379E4N2_9BACT</name>
<dbReference type="Pfam" id="PF04074">
    <property type="entry name" value="DUF386"/>
    <property type="match status" value="1"/>
</dbReference>
<sequence>MHQQSTDKGKMIIADLNAASRYYALHPRMKELMEYILHHDFNGQEAGRITLDGGSLFINLDEVELRPKDRQRLEFHKRYIDVQVPLLKEETMGWTPISGLGIPDIAYRSDTDCGFYTQEAKEYFKVRPGQFVLFFPEDAHAPVIGEGRQRKLVGKIRI</sequence>
<dbReference type="InterPro" id="IPR037012">
    <property type="entry name" value="NanQ/TabA/YiaL_sf"/>
</dbReference>
<dbReference type="EMBL" id="UGTM01000001">
    <property type="protein sequence ID" value="SUB87264.1"/>
    <property type="molecule type" value="Genomic_DNA"/>
</dbReference>
<dbReference type="Gene3D" id="2.60.120.370">
    <property type="entry name" value="YhcH/YjgK/YiaL"/>
    <property type="match status" value="1"/>
</dbReference>
<dbReference type="PANTHER" id="PTHR34986">
    <property type="entry name" value="EVOLVED BETA-GALACTOSIDASE SUBUNIT BETA"/>
    <property type="match status" value="1"/>
</dbReference>
<dbReference type="AlphaFoldDB" id="A0A379E4N2"/>
<proteinExistence type="predicted"/>
<dbReference type="SUPFAM" id="SSF51197">
    <property type="entry name" value="Clavaminate synthase-like"/>
    <property type="match status" value="1"/>
</dbReference>